<gene>
    <name evidence="4" type="ORF">VHP8226_02989</name>
</gene>
<dbReference type="Pfam" id="PF00990">
    <property type="entry name" value="GGDEF"/>
    <property type="match status" value="1"/>
</dbReference>
<evidence type="ECO:0000313" key="4">
    <source>
        <dbReference type="EMBL" id="CAH0528978.1"/>
    </source>
</evidence>
<protein>
    <recommendedName>
        <fullName evidence="1">diguanylate cyclase</fullName>
        <ecNumber evidence="1">2.7.7.65</ecNumber>
    </recommendedName>
</protein>
<dbReference type="EC" id="2.7.7.65" evidence="1"/>
<dbReference type="InterPro" id="IPR029787">
    <property type="entry name" value="Nucleotide_cyclase"/>
</dbReference>
<dbReference type="CDD" id="cd01949">
    <property type="entry name" value="GGDEF"/>
    <property type="match status" value="1"/>
</dbReference>
<evidence type="ECO:0000313" key="5">
    <source>
        <dbReference type="Proteomes" id="UP000838160"/>
    </source>
</evidence>
<dbReference type="PANTHER" id="PTHR45138:SF24">
    <property type="entry name" value="DIGUANYLATE CYCLASE DGCC-RELATED"/>
    <property type="match status" value="1"/>
</dbReference>
<dbReference type="PROSITE" id="PS50887">
    <property type="entry name" value="GGDEF"/>
    <property type="match status" value="1"/>
</dbReference>
<accession>A0ABM8ZL51</accession>
<dbReference type="RefSeq" id="WP_237485845.1">
    <property type="nucleotide sequence ID" value="NZ_CAKLCM010000003.1"/>
</dbReference>
<keyword evidence="5" id="KW-1185">Reference proteome</keyword>
<comment type="caution">
    <text evidence="4">The sequence shown here is derived from an EMBL/GenBank/DDBJ whole genome shotgun (WGS) entry which is preliminary data.</text>
</comment>
<keyword evidence="2" id="KW-0812">Transmembrane</keyword>
<sequence>MQIPFLRIVIIASKAAIISLILYSVMLYQWRDQLVKSEVTKFNLVTSSLEEHKSSLYLLGAMFEAEIVANYDKEITLPSHTLGETYRLHPDSLLTQSEKILYVKSQPLFVNLPSLMNGDKTMLYYRSYEGMKIFTSRAFKYSDISRAENFAQKMCLDKGGCQRFAFQKPNGHREISITHSQSINNEQAVITISTPVYYQNQMLGDLNIDILLDRYPLLADKQFRLQKLQRGKEALIIEEPRYFLNNIAYSQPYKIDEDFELRYRIPYGSVVTKTMWIFCLMVMGGYFIISKFEELQSKREKLLEAEIAISKDELTGLYNRAILRDASLKYAIEKKGLAIIAIDGDGLKVINDTFGHHAGDEAIVYIADTMRSCFRESDYLIRNGGDEFLVLLPGCTSVTARRLAQKLARQVGAQSFGSESIRVDISFGVSQIREHESLEMAIKRADESLYKDKRDKKEGF</sequence>
<dbReference type="SMART" id="SM00267">
    <property type="entry name" value="GGDEF"/>
    <property type="match status" value="1"/>
</dbReference>
<evidence type="ECO:0000256" key="1">
    <source>
        <dbReference type="ARBA" id="ARBA00012528"/>
    </source>
</evidence>
<dbReference type="Proteomes" id="UP000838160">
    <property type="component" value="Unassembled WGS sequence"/>
</dbReference>
<dbReference type="InterPro" id="IPR050469">
    <property type="entry name" value="Diguanylate_Cyclase"/>
</dbReference>
<dbReference type="SUPFAM" id="SSF55073">
    <property type="entry name" value="Nucleotide cyclase"/>
    <property type="match status" value="1"/>
</dbReference>
<dbReference type="EMBL" id="CAKLCM010000003">
    <property type="protein sequence ID" value="CAH0528978.1"/>
    <property type="molecule type" value="Genomic_DNA"/>
</dbReference>
<keyword evidence="2" id="KW-1133">Transmembrane helix</keyword>
<organism evidence="4 5">
    <name type="scientific">Vibrio hippocampi</name>
    <dbReference type="NCBI Taxonomy" id="654686"/>
    <lineage>
        <taxon>Bacteria</taxon>
        <taxon>Pseudomonadati</taxon>
        <taxon>Pseudomonadota</taxon>
        <taxon>Gammaproteobacteria</taxon>
        <taxon>Vibrionales</taxon>
        <taxon>Vibrionaceae</taxon>
        <taxon>Vibrio</taxon>
    </lineage>
</organism>
<keyword evidence="2" id="KW-0472">Membrane</keyword>
<dbReference type="Gene3D" id="3.30.70.270">
    <property type="match status" value="1"/>
</dbReference>
<name>A0ABM8ZL51_9VIBR</name>
<feature type="domain" description="GGDEF" evidence="3">
    <location>
        <begin position="335"/>
        <end position="460"/>
    </location>
</feature>
<evidence type="ECO:0000256" key="2">
    <source>
        <dbReference type="SAM" id="Phobius"/>
    </source>
</evidence>
<dbReference type="InterPro" id="IPR043128">
    <property type="entry name" value="Rev_trsase/Diguanyl_cyclase"/>
</dbReference>
<reference evidence="4" key="1">
    <citation type="submission" date="2021-12" db="EMBL/GenBank/DDBJ databases">
        <authorList>
            <person name="Rodrigo-Torres L."/>
            <person name="Arahal R. D."/>
            <person name="Lucena T."/>
        </authorList>
    </citation>
    <scope>NUCLEOTIDE SEQUENCE</scope>
    <source>
        <strain evidence="4">CECT 8226</strain>
    </source>
</reference>
<feature type="transmembrane region" description="Helical" evidence="2">
    <location>
        <begin position="6"/>
        <end position="28"/>
    </location>
</feature>
<evidence type="ECO:0000259" key="3">
    <source>
        <dbReference type="PROSITE" id="PS50887"/>
    </source>
</evidence>
<dbReference type="PANTHER" id="PTHR45138">
    <property type="entry name" value="REGULATORY COMPONENTS OF SENSORY TRANSDUCTION SYSTEM"/>
    <property type="match status" value="1"/>
</dbReference>
<dbReference type="InterPro" id="IPR000160">
    <property type="entry name" value="GGDEF_dom"/>
</dbReference>
<feature type="transmembrane region" description="Helical" evidence="2">
    <location>
        <begin position="270"/>
        <end position="289"/>
    </location>
</feature>
<proteinExistence type="predicted"/>
<dbReference type="NCBIfam" id="TIGR00254">
    <property type="entry name" value="GGDEF"/>
    <property type="match status" value="1"/>
</dbReference>